<evidence type="ECO:0000256" key="1">
    <source>
        <dbReference type="SAM" id="MobiDB-lite"/>
    </source>
</evidence>
<feature type="region of interest" description="Disordered" evidence="1">
    <location>
        <begin position="1"/>
        <end position="48"/>
    </location>
</feature>
<dbReference type="EMBL" id="DS268513">
    <property type="protein sequence ID" value="EFO84196.1"/>
    <property type="molecule type" value="Genomic_DNA"/>
</dbReference>
<keyword evidence="3" id="KW-1185">Reference proteome</keyword>
<reference evidence="2" key="1">
    <citation type="submission" date="2007-07" db="EMBL/GenBank/DDBJ databases">
        <title>PCAP assembly of the Caenorhabditis remanei genome.</title>
        <authorList>
            <consortium name="The Caenorhabditis remanei Sequencing Consortium"/>
            <person name="Wilson R.K."/>
        </authorList>
    </citation>
    <scope>NUCLEOTIDE SEQUENCE [LARGE SCALE GENOMIC DNA]</scope>
    <source>
        <strain evidence="2">PB4641</strain>
    </source>
</reference>
<proteinExistence type="predicted"/>
<evidence type="ECO:0000313" key="3">
    <source>
        <dbReference type="Proteomes" id="UP000008281"/>
    </source>
</evidence>
<dbReference type="Proteomes" id="UP000008281">
    <property type="component" value="Unassembled WGS sequence"/>
</dbReference>
<evidence type="ECO:0000313" key="2">
    <source>
        <dbReference type="EMBL" id="EFO84196.1"/>
    </source>
</evidence>
<sequence>MRDKPNRDEPNRTETECETNRDEPGPNSRGTRMNSRYSRDRVSCEATL</sequence>
<accession>E3N2K0</accession>
<organism evidence="3">
    <name type="scientific">Caenorhabditis remanei</name>
    <name type="common">Caenorhabditis vulgaris</name>
    <dbReference type="NCBI Taxonomy" id="31234"/>
    <lineage>
        <taxon>Eukaryota</taxon>
        <taxon>Metazoa</taxon>
        <taxon>Ecdysozoa</taxon>
        <taxon>Nematoda</taxon>
        <taxon>Chromadorea</taxon>
        <taxon>Rhabditida</taxon>
        <taxon>Rhabditina</taxon>
        <taxon>Rhabditomorpha</taxon>
        <taxon>Rhabditoidea</taxon>
        <taxon>Rhabditidae</taxon>
        <taxon>Peloderinae</taxon>
        <taxon>Caenorhabditis</taxon>
    </lineage>
</organism>
<dbReference type="InParanoid" id="E3N2K0"/>
<gene>
    <name evidence="2" type="ORF">CRE_16259</name>
</gene>
<feature type="compositionally biased region" description="Basic and acidic residues" evidence="1">
    <location>
        <begin position="1"/>
        <end position="24"/>
    </location>
</feature>
<protein>
    <submittedName>
        <fullName evidence="2">Uncharacterized protein</fullName>
    </submittedName>
</protein>
<feature type="compositionally biased region" description="Basic and acidic residues" evidence="1">
    <location>
        <begin position="37"/>
        <end position="48"/>
    </location>
</feature>
<dbReference type="HOGENOM" id="CLU_3160453_0_0_1"/>
<name>E3N2K0_CAERE</name>
<dbReference type="AlphaFoldDB" id="E3N2K0"/>